<dbReference type="Proteomes" id="UP000765509">
    <property type="component" value="Unassembled WGS sequence"/>
</dbReference>
<dbReference type="InterPro" id="IPR001584">
    <property type="entry name" value="Integrase_cat-core"/>
</dbReference>
<sequence length="131" mass="15153">MKEPKHPWETIKIDWVTEPVPGGRENCNSFLIIVDRFSKSVRCLLCNKENTEMDKSLSFWKNIICTCGVPKIIISDRDAKLTSELWTNLYAMAGTKLAFSTAYYPQTDDLAKRMIQTMEGMLRRFCAYLMV</sequence>
<feature type="domain" description="Integrase catalytic" evidence="2">
    <location>
        <begin position="3"/>
        <end position="131"/>
    </location>
</feature>
<dbReference type="PROSITE" id="PS50994">
    <property type="entry name" value="INTEGRASE"/>
    <property type="match status" value="1"/>
</dbReference>
<evidence type="ECO:0000313" key="4">
    <source>
        <dbReference type="Proteomes" id="UP000765509"/>
    </source>
</evidence>
<dbReference type="OrthoDB" id="6611713at2759"/>
<keyword evidence="1" id="KW-0694">RNA-binding</keyword>
<dbReference type="GO" id="GO:0015074">
    <property type="term" value="P:DNA integration"/>
    <property type="evidence" value="ECO:0007669"/>
    <property type="project" value="InterPro"/>
</dbReference>
<dbReference type="SUPFAM" id="SSF53098">
    <property type="entry name" value="Ribonuclease H-like"/>
    <property type="match status" value="1"/>
</dbReference>
<evidence type="ECO:0000256" key="1">
    <source>
        <dbReference type="ARBA" id="ARBA00022884"/>
    </source>
</evidence>
<dbReference type="GO" id="GO:0005634">
    <property type="term" value="C:nucleus"/>
    <property type="evidence" value="ECO:0007669"/>
    <property type="project" value="UniProtKB-ARBA"/>
</dbReference>
<dbReference type="PANTHER" id="PTHR37984:SF5">
    <property type="entry name" value="PROTEIN NYNRIN-LIKE"/>
    <property type="match status" value="1"/>
</dbReference>
<evidence type="ECO:0000313" key="3">
    <source>
        <dbReference type="EMBL" id="MBW0593709.1"/>
    </source>
</evidence>
<dbReference type="InterPro" id="IPR036397">
    <property type="entry name" value="RNaseH_sf"/>
</dbReference>
<gene>
    <name evidence="3" type="ORF">O181_133424</name>
</gene>
<dbReference type="InterPro" id="IPR050951">
    <property type="entry name" value="Retrovirus_Pol_polyprotein"/>
</dbReference>
<dbReference type="PANTHER" id="PTHR37984">
    <property type="entry name" value="PROTEIN CBG26694"/>
    <property type="match status" value="1"/>
</dbReference>
<dbReference type="EMBL" id="AVOT02156173">
    <property type="protein sequence ID" value="MBW0593709.1"/>
    <property type="molecule type" value="Genomic_DNA"/>
</dbReference>
<dbReference type="Gene3D" id="3.30.420.10">
    <property type="entry name" value="Ribonuclease H-like superfamily/Ribonuclease H"/>
    <property type="match status" value="1"/>
</dbReference>
<proteinExistence type="predicted"/>
<comment type="caution">
    <text evidence="3">The sequence shown here is derived from an EMBL/GenBank/DDBJ whole genome shotgun (WGS) entry which is preliminary data.</text>
</comment>
<name>A0A9Q3L8N3_9BASI</name>
<reference evidence="3" key="1">
    <citation type="submission" date="2021-03" db="EMBL/GenBank/DDBJ databases">
        <title>Draft genome sequence of rust myrtle Austropuccinia psidii MF-1, a brazilian biotype.</title>
        <authorList>
            <person name="Quecine M.C."/>
            <person name="Pachon D.M.R."/>
            <person name="Bonatelli M.L."/>
            <person name="Correr F.H."/>
            <person name="Franceschini L.M."/>
            <person name="Leite T.F."/>
            <person name="Margarido G.R.A."/>
            <person name="Almeida C.A."/>
            <person name="Ferrarezi J.A."/>
            <person name="Labate C.A."/>
        </authorList>
    </citation>
    <scope>NUCLEOTIDE SEQUENCE</scope>
    <source>
        <strain evidence="3">MF-1</strain>
    </source>
</reference>
<dbReference type="GO" id="GO:0003723">
    <property type="term" value="F:RNA binding"/>
    <property type="evidence" value="ECO:0007669"/>
    <property type="project" value="UniProtKB-KW"/>
</dbReference>
<dbReference type="AlphaFoldDB" id="A0A9Q3L8N3"/>
<keyword evidence="4" id="KW-1185">Reference proteome</keyword>
<accession>A0A9Q3L8N3</accession>
<evidence type="ECO:0000259" key="2">
    <source>
        <dbReference type="PROSITE" id="PS50994"/>
    </source>
</evidence>
<protein>
    <recommendedName>
        <fullName evidence="2">Integrase catalytic domain-containing protein</fullName>
    </recommendedName>
</protein>
<organism evidence="3 4">
    <name type="scientific">Austropuccinia psidii MF-1</name>
    <dbReference type="NCBI Taxonomy" id="1389203"/>
    <lineage>
        <taxon>Eukaryota</taxon>
        <taxon>Fungi</taxon>
        <taxon>Dikarya</taxon>
        <taxon>Basidiomycota</taxon>
        <taxon>Pucciniomycotina</taxon>
        <taxon>Pucciniomycetes</taxon>
        <taxon>Pucciniales</taxon>
        <taxon>Sphaerophragmiaceae</taxon>
        <taxon>Austropuccinia</taxon>
    </lineage>
</organism>
<dbReference type="InterPro" id="IPR012337">
    <property type="entry name" value="RNaseH-like_sf"/>
</dbReference>